<accession>A0A1I1NEX1</accession>
<dbReference type="Gene3D" id="3.40.630.30">
    <property type="match status" value="1"/>
</dbReference>
<reference evidence="4 5" key="1">
    <citation type="submission" date="2016-10" db="EMBL/GenBank/DDBJ databases">
        <authorList>
            <person name="de Groot N.N."/>
        </authorList>
    </citation>
    <scope>NUCLEOTIDE SEQUENCE [LARGE SCALE GENOMIC DNA]</scope>
    <source>
        <strain evidence="4 5">DSM 6059</strain>
    </source>
</reference>
<evidence type="ECO:0000256" key="2">
    <source>
        <dbReference type="ARBA" id="ARBA00023315"/>
    </source>
</evidence>
<dbReference type="GO" id="GO:0016747">
    <property type="term" value="F:acyltransferase activity, transferring groups other than amino-acyl groups"/>
    <property type="evidence" value="ECO:0007669"/>
    <property type="project" value="InterPro"/>
</dbReference>
<gene>
    <name evidence="4" type="ORF">SAMN02745724_02926</name>
</gene>
<protein>
    <submittedName>
        <fullName evidence="4">Acetyltransferase (GNAT) family protein</fullName>
    </submittedName>
</protein>
<dbReference type="AlphaFoldDB" id="A0A1I1NEX1"/>
<evidence type="ECO:0000313" key="5">
    <source>
        <dbReference type="Proteomes" id="UP000198862"/>
    </source>
</evidence>
<name>A0A1I1NEX1_9GAMM</name>
<dbReference type="EMBL" id="FOLO01000023">
    <property type="protein sequence ID" value="SFC92270.1"/>
    <property type="molecule type" value="Genomic_DNA"/>
</dbReference>
<evidence type="ECO:0000313" key="4">
    <source>
        <dbReference type="EMBL" id="SFC92270.1"/>
    </source>
</evidence>
<dbReference type="PROSITE" id="PS51186">
    <property type="entry name" value="GNAT"/>
    <property type="match status" value="1"/>
</dbReference>
<dbReference type="InterPro" id="IPR000182">
    <property type="entry name" value="GNAT_dom"/>
</dbReference>
<dbReference type="InterPro" id="IPR016181">
    <property type="entry name" value="Acyl_CoA_acyltransferase"/>
</dbReference>
<organism evidence="4 5">
    <name type="scientific">Pseudoalteromonas denitrificans DSM 6059</name>
    <dbReference type="NCBI Taxonomy" id="1123010"/>
    <lineage>
        <taxon>Bacteria</taxon>
        <taxon>Pseudomonadati</taxon>
        <taxon>Pseudomonadota</taxon>
        <taxon>Gammaproteobacteria</taxon>
        <taxon>Alteromonadales</taxon>
        <taxon>Pseudoalteromonadaceae</taxon>
        <taxon>Pseudoalteromonas</taxon>
    </lineage>
</organism>
<evidence type="ECO:0000256" key="1">
    <source>
        <dbReference type="ARBA" id="ARBA00022679"/>
    </source>
</evidence>
<dbReference type="CDD" id="cd04301">
    <property type="entry name" value="NAT_SF"/>
    <property type="match status" value="1"/>
</dbReference>
<dbReference type="PANTHER" id="PTHR43800">
    <property type="entry name" value="PEPTIDYL-LYSINE N-ACETYLTRANSFERASE YJAB"/>
    <property type="match status" value="1"/>
</dbReference>
<sequence length="147" mass="17050">MRDFQICLKRAKESDIPFLIKLRSQTMDAYLKKSAKPVDEQSHLMRIKYCFEHAKIVCDNNKPIGLLKYYLSQSKWHIVQIQISPEYQGFGLGKTLLTNIITAAQKNNQSVCLSVLKSNPAKNLYLRLGFKIKMISEYEMTMVYSHV</sequence>
<keyword evidence="1 4" id="KW-0808">Transferase</keyword>
<dbReference type="OrthoDB" id="5522469at2"/>
<dbReference type="Pfam" id="PF00583">
    <property type="entry name" value="Acetyltransf_1"/>
    <property type="match status" value="1"/>
</dbReference>
<evidence type="ECO:0000259" key="3">
    <source>
        <dbReference type="PROSITE" id="PS51186"/>
    </source>
</evidence>
<proteinExistence type="predicted"/>
<dbReference type="STRING" id="1123010.SAMN02745724_02926"/>
<dbReference type="Proteomes" id="UP000198862">
    <property type="component" value="Unassembled WGS sequence"/>
</dbReference>
<dbReference type="SUPFAM" id="SSF55729">
    <property type="entry name" value="Acyl-CoA N-acyltransferases (Nat)"/>
    <property type="match status" value="1"/>
</dbReference>
<dbReference type="RefSeq" id="WP_091985429.1">
    <property type="nucleotide sequence ID" value="NZ_FOLO01000023.1"/>
</dbReference>
<feature type="domain" description="N-acetyltransferase" evidence="3">
    <location>
        <begin position="6"/>
        <end position="147"/>
    </location>
</feature>
<keyword evidence="5" id="KW-1185">Reference proteome</keyword>
<keyword evidence="2" id="KW-0012">Acyltransferase</keyword>
<dbReference type="PANTHER" id="PTHR43800:SF1">
    <property type="entry name" value="PEPTIDYL-LYSINE N-ACETYLTRANSFERASE YJAB"/>
    <property type="match status" value="1"/>
</dbReference>